<reference evidence="7" key="1">
    <citation type="submission" date="2016-10" db="EMBL/GenBank/DDBJ databases">
        <authorList>
            <person name="Varghese N."/>
            <person name="Submissions S."/>
        </authorList>
    </citation>
    <scope>NUCLEOTIDE SEQUENCE [LARGE SCALE GENOMIC DNA]</scope>
    <source>
        <strain evidence="7">DSM 26348</strain>
    </source>
</reference>
<keyword evidence="2 6" id="KW-0489">Methyltransferase</keyword>
<protein>
    <submittedName>
        <fullName evidence="6">Site-specific DNA-methyltransferase (Adenine-specific)</fullName>
    </submittedName>
</protein>
<dbReference type="PRINTS" id="PR00508">
    <property type="entry name" value="S21N4MTFRASE"/>
</dbReference>
<dbReference type="EMBL" id="FOQD01000030">
    <property type="protein sequence ID" value="SFJ69551.1"/>
    <property type="molecule type" value="Genomic_DNA"/>
</dbReference>
<dbReference type="Gene3D" id="3.40.1440.10">
    <property type="entry name" value="GIY-YIG endonuclease"/>
    <property type="match status" value="1"/>
</dbReference>
<dbReference type="Pfam" id="PF01555">
    <property type="entry name" value="N6_N4_Mtase"/>
    <property type="match status" value="1"/>
</dbReference>
<evidence type="ECO:0000259" key="5">
    <source>
        <dbReference type="PROSITE" id="PS50164"/>
    </source>
</evidence>
<feature type="domain" description="GIY-YIG" evidence="5">
    <location>
        <begin position="485"/>
        <end position="570"/>
    </location>
</feature>
<evidence type="ECO:0000256" key="3">
    <source>
        <dbReference type="ARBA" id="ARBA00022679"/>
    </source>
</evidence>
<proteinExistence type="inferred from homology"/>
<organism evidence="6 7">
    <name type="scientific">Planctomicrobium piriforme</name>
    <dbReference type="NCBI Taxonomy" id="1576369"/>
    <lineage>
        <taxon>Bacteria</taxon>
        <taxon>Pseudomonadati</taxon>
        <taxon>Planctomycetota</taxon>
        <taxon>Planctomycetia</taxon>
        <taxon>Planctomycetales</taxon>
        <taxon>Planctomycetaceae</taxon>
        <taxon>Planctomicrobium</taxon>
    </lineage>
</organism>
<evidence type="ECO:0000256" key="2">
    <source>
        <dbReference type="ARBA" id="ARBA00022603"/>
    </source>
</evidence>
<dbReference type="RefSeq" id="WP_092057205.1">
    <property type="nucleotide sequence ID" value="NZ_FOQD01000030.1"/>
</dbReference>
<dbReference type="InterPro" id="IPR002052">
    <property type="entry name" value="DNA_methylase_N6_adenine_CS"/>
</dbReference>
<evidence type="ECO:0000256" key="1">
    <source>
        <dbReference type="ARBA" id="ARBA00006594"/>
    </source>
</evidence>
<sequence>MNTIRHGDCIREMNRLKAGSVDLVFADPPFNIGFEYDVYSDSLPFTKYLDWSSQWIKAVHRVLKSNGTFWLAIGDEYAAELKVESQKIGFHCRSWVIWYYTFGVNCSRKFTRSHAHLFHFVKDPNDFVFLADDPENRIPSARQLVYNDSRANPKGRLPDDTWIIRPQDLEDRLQPNEDTWYFPRVAGTFKERAGFHGCQMPEQLLGRIIRTCSEKEAVVLDPFSGSATTAAVAKKLGRKYLGFDLSEEYVKLGTRRLDSIRVGDPLDGSPEPNMSAPKTGRSSVVPGKRSRRQDVVQANSDERMQLAAERQQQLTMEGVLKAFEATHAGYSADRMVADPTLNVQFTDACRELGLMGEPRSWNTLLFRLRKAGKLSTFATTERTALDWKDCDPFLFASEIAWGMLLDEEKAASLDEILGDPILAAEFDGIARRFAPGFDSLHYRWAALKLRKQSHQSKTRAESICLPQKLGKSLSVVDFDPESAPNGSGVYVLGSKKHRKLYVGQAIHLRDRLAGQFAHDRRELWLGYADQHQIKPKDFGIWIRPLQQARPGETMAWQKRLVQEYQPVFNPDLGS</sequence>
<dbReference type="SUPFAM" id="SSF82771">
    <property type="entry name" value="GIY-YIG endonuclease"/>
    <property type="match status" value="1"/>
</dbReference>
<dbReference type="OrthoDB" id="9773571at2"/>
<dbReference type="InterPro" id="IPR000305">
    <property type="entry name" value="GIY-YIG_endonuc"/>
</dbReference>
<evidence type="ECO:0000313" key="6">
    <source>
        <dbReference type="EMBL" id="SFJ69551.1"/>
    </source>
</evidence>
<dbReference type="PROSITE" id="PS00092">
    <property type="entry name" value="N6_MTASE"/>
    <property type="match status" value="1"/>
</dbReference>
<dbReference type="Proteomes" id="UP000199518">
    <property type="component" value="Unassembled WGS sequence"/>
</dbReference>
<accession>A0A1I3TIU6</accession>
<dbReference type="Gene3D" id="3.40.50.150">
    <property type="entry name" value="Vaccinia Virus protein VP39"/>
    <property type="match status" value="1"/>
</dbReference>
<dbReference type="SUPFAM" id="SSF53335">
    <property type="entry name" value="S-adenosyl-L-methionine-dependent methyltransferases"/>
    <property type="match status" value="1"/>
</dbReference>
<dbReference type="GO" id="GO:0032259">
    <property type="term" value="P:methylation"/>
    <property type="evidence" value="ECO:0007669"/>
    <property type="project" value="UniProtKB-KW"/>
</dbReference>
<keyword evidence="7" id="KW-1185">Reference proteome</keyword>
<dbReference type="InterPro" id="IPR029063">
    <property type="entry name" value="SAM-dependent_MTases_sf"/>
</dbReference>
<evidence type="ECO:0000256" key="4">
    <source>
        <dbReference type="SAM" id="MobiDB-lite"/>
    </source>
</evidence>
<keyword evidence="3 6" id="KW-0808">Transferase</keyword>
<feature type="region of interest" description="Disordered" evidence="4">
    <location>
        <begin position="260"/>
        <end position="298"/>
    </location>
</feature>
<dbReference type="InterPro" id="IPR035901">
    <property type="entry name" value="GIY-YIG_endonuc_sf"/>
</dbReference>
<name>A0A1I3TIU6_9PLAN</name>
<dbReference type="InterPro" id="IPR002941">
    <property type="entry name" value="DNA_methylase_N4/N6"/>
</dbReference>
<gene>
    <name evidence="6" type="ORF">SAMN05421753_1305</name>
</gene>
<evidence type="ECO:0000313" key="7">
    <source>
        <dbReference type="Proteomes" id="UP000199518"/>
    </source>
</evidence>
<comment type="similarity">
    <text evidence="1">Belongs to the N(4)/N(6)-methyltransferase family.</text>
</comment>
<dbReference type="GO" id="GO:0008170">
    <property type="term" value="F:N-methyltransferase activity"/>
    <property type="evidence" value="ECO:0007669"/>
    <property type="project" value="InterPro"/>
</dbReference>
<dbReference type="AlphaFoldDB" id="A0A1I3TIU6"/>
<dbReference type="STRING" id="1576369.SAMN05421753_1305"/>
<dbReference type="PROSITE" id="PS50164">
    <property type="entry name" value="GIY_YIG"/>
    <property type="match status" value="1"/>
</dbReference>
<dbReference type="InterPro" id="IPR001091">
    <property type="entry name" value="RM_Methyltransferase"/>
</dbReference>
<dbReference type="GO" id="GO:0003677">
    <property type="term" value="F:DNA binding"/>
    <property type="evidence" value="ECO:0007669"/>
    <property type="project" value="InterPro"/>
</dbReference>